<accession>A0A9P4N560</accession>
<dbReference type="Proteomes" id="UP000800093">
    <property type="component" value="Unassembled WGS sequence"/>
</dbReference>
<comment type="caution">
    <text evidence="1">The sequence shown here is derived from an EMBL/GenBank/DDBJ whole genome shotgun (WGS) entry which is preliminary data.</text>
</comment>
<evidence type="ECO:0000313" key="1">
    <source>
        <dbReference type="EMBL" id="KAF2259046.1"/>
    </source>
</evidence>
<keyword evidence="2" id="KW-1185">Reference proteome</keyword>
<organism evidence="1 2">
    <name type="scientific">Lojkania enalia</name>
    <dbReference type="NCBI Taxonomy" id="147567"/>
    <lineage>
        <taxon>Eukaryota</taxon>
        <taxon>Fungi</taxon>
        <taxon>Dikarya</taxon>
        <taxon>Ascomycota</taxon>
        <taxon>Pezizomycotina</taxon>
        <taxon>Dothideomycetes</taxon>
        <taxon>Pleosporomycetidae</taxon>
        <taxon>Pleosporales</taxon>
        <taxon>Pleosporales incertae sedis</taxon>
        <taxon>Lojkania</taxon>
    </lineage>
</organism>
<dbReference type="AlphaFoldDB" id="A0A9P4N560"/>
<evidence type="ECO:0000313" key="2">
    <source>
        <dbReference type="Proteomes" id="UP000800093"/>
    </source>
</evidence>
<name>A0A9P4N560_9PLEO</name>
<reference evidence="2" key="1">
    <citation type="journal article" date="2020" name="Stud. Mycol.">
        <title>101 Dothideomycetes genomes: A test case for predicting lifestyles and emergence of pathogens.</title>
        <authorList>
            <person name="Haridas S."/>
            <person name="Albert R."/>
            <person name="Binder M."/>
            <person name="Bloem J."/>
            <person name="LaButti K."/>
            <person name="Salamov A."/>
            <person name="Andreopoulos B."/>
            <person name="Baker S."/>
            <person name="Barry K."/>
            <person name="Bills G."/>
            <person name="Bluhm B."/>
            <person name="Cannon C."/>
            <person name="Castanera R."/>
            <person name="Culley D."/>
            <person name="Daum C."/>
            <person name="Ezra D."/>
            <person name="Gonzalez J."/>
            <person name="Henrissat B."/>
            <person name="Kuo A."/>
            <person name="Liang C."/>
            <person name="Lipzen A."/>
            <person name="Lutzoni F."/>
            <person name="Magnuson J."/>
            <person name="Mondo S."/>
            <person name="Nolan M."/>
            <person name="Ohm R."/>
            <person name="Pangilinan J."/>
            <person name="Park H.-J."/>
            <person name="Ramirez L."/>
            <person name="Alfaro M."/>
            <person name="Sun H."/>
            <person name="Tritt A."/>
            <person name="Yoshinaga Y."/>
            <person name="Zwiers L.-H."/>
            <person name="Turgeon B."/>
            <person name="Goodwin S."/>
            <person name="Spatafora J."/>
            <person name="Crous P."/>
            <person name="Grigoriev I."/>
        </authorList>
    </citation>
    <scope>NUCLEOTIDE SEQUENCE [LARGE SCALE GENOMIC DNA]</scope>
    <source>
        <strain evidence="2">CBS 304.66</strain>
    </source>
</reference>
<proteinExistence type="predicted"/>
<protein>
    <submittedName>
        <fullName evidence="1">Uncharacterized protein</fullName>
    </submittedName>
</protein>
<gene>
    <name evidence="1" type="ORF">CC78DRAFT_586367</name>
</gene>
<sequence>MATDSRDKIYARFSLAREMETDRLESHINANYALYVEYLFVQIAAGMVSGPEPLRLFRSIDESNRRPGSPFMGTRLERPTRIKPLSALCNSAYMLNPRRVYVMNDPNRRLLKIAGKEFDRILDIEEPIIEIEGDIGLKTVISWNNLAKKHKTCPIYLFA</sequence>
<dbReference type="EMBL" id="ML986723">
    <property type="protein sequence ID" value="KAF2259046.1"/>
    <property type="molecule type" value="Genomic_DNA"/>
</dbReference>